<dbReference type="Pfam" id="PF01023">
    <property type="entry name" value="S_100"/>
    <property type="match status" value="1"/>
</dbReference>
<gene>
    <name evidence="6" type="ORF">QYF61_019390</name>
</gene>
<dbReference type="PANTHER" id="PTHR11639:SF77">
    <property type="entry name" value="PROTEIN S100-A12"/>
    <property type="match status" value="1"/>
</dbReference>
<reference evidence="6 7" key="1">
    <citation type="journal article" date="2023" name="J. Hered.">
        <title>Chromosome-level genome of the wood stork (Mycteria americana) provides insight into avian chromosome evolution.</title>
        <authorList>
            <person name="Flamio R. Jr."/>
            <person name="Ramstad K.M."/>
        </authorList>
    </citation>
    <scope>NUCLEOTIDE SEQUENCE [LARGE SCALE GENOMIC DNA]</scope>
    <source>
        <strain evidence="6">JAX WOST 10</strain>
    </source>
</reference>
<evidence type="ECO:0000256" key="2">
    <source>
        <dbReference type="ARBA" id="ARBA00022737"/>
    </source>
</evidence>
<dbReference type="GO" id="GO:0046914">
    <property type="term" value="F:transition metal ion binding"/>
    <property type="evidence" value="ECO:0007669"/>
    <property type="project" value="InterPro"/>
</dbReference>
<dbReference type="InterPro" id="IPR013787">
    <property type="entry name" value="S100_Ca-bd_sub"/>
</dbReference>
<keyword evidence="7" id="KW-1185">Reference proteome</keyword>
<dbReference type="EMBL" id="JAUNZN010000028">
    <property type="protein sequence ID" value="KAK4807692.1"/>
    <property type="molecule type" value="Genomic_DNA"/>
</dbReference>
<evidence type="ECO:0000256" key="1">
    <source>
        <dbReference type="ARBA" id="ARBA00022723"/>
    </source>
</evidence>
<comment type="caution">
    <text evidence="6">The sequence shown here is derived from an EMBL/GenBank/DDBJ whole genome shotgun (WGS) entry which is preliminary data.</text>
</comment>
<evidence type="ECO:0000256" key="3">
    <source>
        <dbReference type="ARBA" id="ARBA00022837"/>
    </source>
</evidence>
<proteinExistence type="predicted"/>
<keyword evidence="2" id="KW-0677">Repeat</keyword>
<protein>
    <recommendedName>
        <fullName evidence="5">EF-hand domain-containing protein</fullName>
    </recommendedName>
</protein>
<dbReference type="CDD" id="cd00213">
    <property type="entry name" value="S-100"/>
    <property type="match status" value="1"/>
</dbReference>
<dbReference type="SMART" id="SM01394">
    <property type="entry name" value="S_100"/>
    <property type="match status" value="1"/>
</dbReference>
<dbReference type="GO" id="GO:0005509">
    <property type="term" value="F:calcium ion binding"/>
    <property type="evidence" value="ECO:0007669"/>
    <property type="project" value="InterPro"/>
</dbReference>
<dbReference type="Gene3D" id="1.10.238.10">
    <property type="entry name" value="EF-hand"/>
    <property type="match status" value="1"/>
</dbReference>
<dbReference type="AlphaFoldDB" id="A0AAN7RKI8"/>
<accession>A0AAN7RKI8</accession>
<evidence type="ECO:0000313" key="6">
    <source>
        <dbReference type="EMBL" id="KAK4807692.1"/>
    </source>
</evidence>
<dbReference type="GO" id="GO:0005737">
    <property type="term" value="C:cytoplasm"/>
    <property type="evidence" value="ECO:0007669"/>
    <property type="project" value="TreeGrafter"/>
</dbReference>
<evidence type="ECO:0000256" key="4">
    <source>
        <dbReference type="SAM" id="MobiDB-lite"/>
    </source>
</evidence>
<sequence length="114" mass="13105">MKTDLELALDCIINVYHQYAVKKPIDDYLSKDEFSALLKENAQPFLRNTVPPKTSINDYISKLFTRADANHNGRLKFTEFMTTLNRVFIDAHNRSHKHPAHPEGGHDHDHGHSP</sequence>
<dbReference type="PANTHER" id="PTHR11639">
    <property type="entry name" value="S100 CALCIUM-BINDING PROTEIN"/>
    <property type="match status" value="1"/>
</dbReference>
<keyword evidence="3" id="KW-0106">Calcium</keyword>
<evidence type="ECO:0000313" key="7">
    <source>
        <dbReference type="Proteomes" id="UP001333110"/>
    </source>
</evidence>
<feature type="domain" description="EF-hand" evidence="5">
    <location>
        <begin position="55"/>
        <end position="90"/>
    </location>
</feature>
<feature type="compositionally biased region" description="Basic and acidic residues" evidence="4">
    <location>
        <begin position="100"/>
        <end position="114"/>
    </location>
</feature>
<dbReference type="Proteomes" id="UP001333110">
    <property type="component" value="Unassembled WGS sequence"/>
</dbReference>
<dbReference type="GO" id="GO:0070062">
    <property type="term" value="C:extracellular exosome"/>
    <property type="evidence" value="ECO:0007669"/>
    <property type="project" value="TreeGrafter"/>
</dbReference>
<dbReference type="PROSITE" id="PS50222">
    <property type="entry name" value="EF_HAND_2"/>
    <property type="match status" value="1"/>
</dbReference>
<dbReference type="InterPro" id="IPR034325">
    <property type="entry name" value="S-100_dom"/>
</dbReference>
<evidence type="ECO:0000259" key="5">
    <source>
        <dbReference type="PROSITE" id="PS50222"/>
    </source>
</evidence>
<dbReference type="GO" id="GO:0048306">
    <property type="term" value="F:calcium-dependent protein binding"/>
    <property type="evidence" value="ECO:0007669"/>
    <property type="project" value="TreeGrafter"/>
</dbReference>
<keyword evidence="1" id="KW-0479">Metal-binding</keyword>
<dbReference type="InterPro" id="IPR011992">
    <property type="entry name" value="EF-hand-dom_pair"/>
</dbReference>
<dbReference type="InterPro" id="IPR002048">
    <property type="entry name" value="EF_hand_dom"/>
</dbReference>
<dbReference type="SUPFAM" id="SSF47473">
    <property type="entry name" value="EF-hand"/>
    <property type="match status" value="1"/>
</dbReference>
<organism evidence="6 7">
    <name type="scientific">Mycteria americana</name>
    <name type="common">Wood stork</name>
    <dbReference type="NCBI Taxonomy" id="33587"/>
    <lineage>
        <taxon>Eukaryota</taxon>
        <taxon>Metazoa</taxon>
        <taxon>Chordata</taxon>
        <taxon>Craniata</taxon>
        <taxon>Vertebrata</taxon>
        <taxon>Euteleostomi</taxon>
        <taxon>Archelosauria</taxon>
        <taxon>Archosauria</taxon>
        <taxon>Dinosauria</taxon>
        <taxon>Saurischia</taxon>
        <taxon>Theropoda</taxon>
        <taxon>Coelurosauria</taxon>
        <taxon>Aves</taxon>
        <taxon>Neognathae</taxon>
        <taxon>Neoaves</taxon>
        <taxon>Aequornithes</taxon>
        <taxon>Ciconiiformes</taxon>
        <taxon>Ciconiidae</taxon>
        <taxon>Mycteria</taxon>
    </lineage>
</organism>
<feature type="region of interest" description="Disordered" evidence="4">
    <location>
        <begin position="91"/>
        <end position="114"/>
    </location>
</feature>
<name>A0AAN7RKI8_MYCAM</name>
<dbReference type="GO" id="GO:0043542">
    <property type="term" value="P:endothelial cell migration"/>
    <property type="evidence" value="ECO:0007669"/>
    <property type="project" value="TreeGrafter"/>
</dbReference>